<dbReference type="AlphaFoldDB" id="A0A1K1MZ89"/>
<proteinExistence type="predicted"/>
<dbReference type="EMBL" id="FPJE01000004">
    <property type="protein sequence ID" value="SFW28488.1"/>
    <property type="molecule type" value="Genomic_DNA"/>
</dbReference>
<dbReference type="STRING" id="1150368.SAMN02927921_00916"/>
<reference evidence="1 2" key="1">
    <citation type="submission" date="2016-11" db="EMBL/GenBank/DDBJ databases">
        <authorList>
            <person name="Jaros S."/>
            <person name="Januszkiewicz K."/>
            <person name="Wedrychowicz H."/>
        </authorList>
    </citation>
    <scope>NUCLEOTIDE SEQUENCE [LARGE SCALE GENOMIC DNA]</scope>
    <source>
        <strain evidence="1 2">CGMCC 1.12145</strain>
    </source>
</reference>
<accession>A0A1K1MZ89</accession>
<sequence>MFLWLATVLMPIPQAKAETITQKNKDQTSLSIAKASTYAGVLNEEESSRAFFSGKIKTLPSGLPLQECWQNNVPHRTVLNNRAVDFLPPTNLKHHIEQLLFPFHFFY</sequence>
<dbReference type="Proteomes" id="UP000182248">
    <property type="component" value="Unassembled WGS sequence"/>
</dbReference>
<keyword evidence="2" id="KW-1185">Reference proteome</keyword>
<evidence type="ECO:0000313" key="1">
    <source>
        <dbReference type="EMBL" id="SFW28488.1"/>
    </source>
</evidence>
<evidence type="ECO:0000313" key="2">
    <source>
        <dbReference type="Proteomes" id="UP000182248"/>
    </source>
</evidence>
<protein>
    <submittedName>
        <fullName evidence="1">Uncharacterized protein</fullName>
    </submittedName>
</protein>
<organism evidence="1 2">
    <name type="scientific">Sinomicrobium oceani</name>
    <dbReference type="NCBI Taxonomy" id="1150368"/>
    <lineage>
        <taxon>Bacteria</taxon>
        <taxon>Pseudomonadati</taxon>
        <taxon>Bacteroidota</taxon>
        <taxon>Flavobacteriia</taxon>
        <taxon>Flavobacteriales</taxon>
        <taxon>Flavobacteriaceae</taxon>
        <taxon>Sinomicrobium</taxon>
    </lineage>
</organism>
<name>A0A1K1MZ89_9FLAO</name>
<gene>
    <name evidence="1" type="ORF">SAMN02927921_00916</name>
</gene>